<dbReference type="InterPro" id="IPR018482">
    <property type="entry name" value="Znf-C4H2"/>
</dbReference>
<dbReference type="PANTHER" id="PTHR31058:SF2">
    <property type="entry name" value="ZINC FINGER C4H2 DOMAIN-CONTAINING PROTEIN"/>
    <property type="match status" value="1"/>
</dbReference>
<dbReference type="GO" id="GO:0045666">
    <property type="term" value="P:positive regulation of neuron differentiation"/>
    <property type="evidence" value="ECO:0000318"/>
    <property type="project" value="GO_Central"/>
</dbReference>
<evidence type="ECO:0000256" key="1">
    <source>
        <dbReference type="SAM" id="Coils"/>
    </source>
</evidence>
<dbReference type="EMBL" id="GL870960">
    <property type="protein sequence ID" value="EGC39293.1"/>
    <property type="molecule type" value="Genomic_DNA"/>
</dbReference>
<evidence type="ECO:0000313" key="4">
    <source>
        <dbReference type="Proteomes" id="UP000001064"/>
    </source>
</evidence>
<feature type="coiled-coil region" evidence="1">
    <location>
        <begin position="105"/>
        <end position="132"/>
    </location>
</feature>
<dbReference type="OMA" id="HQRETEM"/>
<dbReference type="KEGG" id="dpp:DICPUDRAFT_147920"/>
<dbReference type="PANTHER" id="PTHR31058">
    <property type="entry name" value="ZINC FINGER C4H2 DOMAIN-CONTAINING PROTEIN"/>
    <property type="match status" value="1"/>
</dbReference>
<dbReference type="eggNOG" id="ENOG502RSNQ">
    <property type="taxonomic scope" value="Eukaryota"/>
</dbReference>
<dbReference type="RefSeq" id="XP_003284197.1">
    <property type="nucleotide sequence ID" value="XM_003284149.1"/>
</dbReference>
<keyword evidence="4" id="KW-1185">Reference proteome</keyword>
<evidence type="ECO:0000256" key="2">
    <source>
        <dbReference type="SAM" id="MobiDB-lite"/>
    </source>
</evidence>
<feature type="compositionally biased region" description="Basic residues" evidence="2">
    <location>
        <begin position="285"/>
        <end position="296"/>
    </location>
</feature>
<protein>
    <submittedName>
        <fullName evidence="3">Uncharacterized protein</fullName>
    </submittedName>
</protein>
<feature type="coiled-coil region" evidence="1">
    <location>
        <begin position="197"/>
        <end position="225"/>
    </location>
</feature>
<reference evidence="4" key="1">
    <citation type="journal article" date="2011" name="Genome Biol.">
        <title>Comparative genomics of the social amoebae Dictyostelium discoideum and Dictyostelium purpureum.</title>
        <authorList>
            <consortium name="US DOE Joint Genome Institute (JGI-PGF)"/>
            <person name="Sucgang R."/>
            <person name="Kuo A."/>
            <person name="Tian X."/>
            <person name="Salerno W."/>
            <person name="Parikh A."/>
            <person name="Feasley C.L."/>
            <person name="Dalin E."/>
            <person name="Tu H."/>
            <person name="Huang E."/>
            <person name="Barry K."/>
            <person name="Lindquist E."/>
            <person name="Shapiro H."/>
            <person name="Bruce D."/>
            <person name="Schmutz J."/>
            <person name="Salamov A."/>
            <person name="Fey P."/>
            <person name="Gaudet P."/>
            <person name="Anjard C."/>
            <person name="Babu M.M."/>
            <person name="Basu S."/>
            <person name="Bushmanova Y."/>
            <person name="van der Wel H."/>
            <person name="Katoh-Kurasawa M."/>
            <person name="Dinh C."/>
            <person name="Coutinho P.M."/>
            <person name="Saito T."/>
            <person name="Elias M."/>
            <person name="Schaap P."/>
            <person name="Kay R.R."/>
            <person name="Henrissat B."/>
            <person name="Eichinger L."/>
            <person name="Rivero F."/>
            <person name="Putnam N.H."/>
            <person name="West C.M."/>
            <person name="Loomis W.F."/>
            <person name="Chisholm R.L."/>
            <person name="Shaulsky G."/>
            <person name="Strassmann J.E."/>
            <person name="Queller D.C."/>
            <person name="Kuspa A."/>
            <person name="Grigoriev I.V."/>
        </authorList>
    </citation>
    <scope>NUCLEOTIDE SEQUENCE [LARGE SCALE GENOMIC DNA]</scope>
    <source>
        <strain evidence="4">QSDP1</strain>
    </source>
</reference>
<dbReference type="VEuPathDB" id="AmoebaDB:DICPUDRAFT_147920"/>
<dbReference type="Proteomes" id="UP000001064">
    <property type="component" value="Unassembled WGS sequence"/>
</dbReference>
<dbReference type="AlphaFoldDB" id="F0Z9R9"/>
<proteinExistence type="predicted"/>
<gene>
    <name evidence="3" type="ORF">DICPUDRAFT_147920</name>
</gene>
<dbReference type="Pfam" id="PF10146">
    <property type="entry name" value="zf-C4H2"/>
    <property type="match status" value="1"/>
</dbReference>
<name>F0Z9R9_DICPU</name>
<feature type="compositionally biased region" description="Low complexity" evidence="2">
    <location>
        <begin position="236"/>
        <end position="279"/>
    </location>
</feature>
<dbReference type="GeneID" id="10510066"/>
<accession>F0Z9R9</accession>
<evidence type="ECO:0000313" key="3">
    <source>
        <dbReference type="EMBL" id="EGC39293.1"/>
    </source>
</evidence>
<dbReference type="GO" id="GO:0005634">
    <property type="term" value="C:nucleus"/>
    <property type="evidence" value="ECO:0000318"/>
    <property type="project" value="GO_Central"/>
</dbReference>
<organism evidence="3 4">
    <name type="scientific">Dictyostelium purpureum</name>
    <name type="common">Slime mold</name>
    <dbReference type="NCBI Taxonomy" id="5786"/>
    <lineage>
        <taxon>Eukaryota</taxon>
        <taxon>Amoebozoa</taxon>
        <taxon>Evosea</taxon>
        <taxon>Eumycetozoa</taxon>
        <taxon>Dictyostelia</taxon>
        <taxon>Dictyosteliales</taxon>
        <taxon>Dictyosteliaceae</taxon>
        <taxon>Dictyostelium</taxon>
    </lineage>
</organism>
<sequence length="296" mass="34534">MDIGEINNMDVDKNNNLIPKNKNNKVNVDNINNDSNNFVDNSNNSNSNNNILKNNESKLFNNNFDEFKDKLTFFSVLKNKEKEYYKIKNGVLQNMENIKSEDTILEDLYKERNSLIQEYKKYETILKDIQNDIFNVEALIIESKTHKEIIRKQLTHQRETEMYPLKDSIDEMRKSINLPVLPSIESEKDREMNEYLTNRLKEELEKENQKKLKQQQLLLEKAQQKQIYLSKSANFNNNNNNNNDNNNNNNNTIINNNNINTTISNTSTTTTPIAPTTSPTPTPGKRGRKAKIRLSQ</sequence>
<feature type="region of interest" description="Disordered" evidence="2">
    <location>
        <begin position="233"/>
        <end position="296"/>
    </location>
</feature>
<dbReference type="OrthoDB" id="20865at2759"/>
<dbReference type="FunCoup" id="F0Z9R9">
    <property type="interactions" value="46"/>
</dbReference>
<keyword evidence="1" id="KW-0175">Coiled coil</keyword>
<dbReference type="InParanoid" id="F0Z9R9"/>